<protein>
    <submittedName>
        <fullName evidence="1">Uncharacterized protein</fullName>
    </submittedName>
</protein>
<dbReference type="Proteomes" id="UP000437068">
    <property type="component" value="Unassembled WGS sequence"/>
</dbReference>
<accession>A0A6A4EKQ7</accession>
<organism evidence="1 2">
    <name type="scientific">Phytophthora fragariae</name>
    <dbReference type="NCBI Taxonomy" id="53985"/>
    <lineage>
        <taxon>Eukaryota</taxon>
        <taxon>Sar</taxon>
        <taxon>Stramenopiles</taxon>
        <taxon>Oomycota</taxon>
        <taxon>Peronosporomycetes</taxon>
        <taxon>Peronosporales</taxon>
        <taxon>Peronosporaceae</taxon>
        <taxon>Phytophthora</taxon>
    </lineage>
</organism>
<dbReference type="AlphaFoldDB" id="A0A6A4EKQ7"/>
<gene>
    <name evidence="1" type="ORF">PF001_g3577</name>
</gene>
<evidence type="ECO:0000313" key="2">
    <source>
        <dbReference type="Proteomes" id="UP000437068"/>
    </source>
</evidence>
<comment type="caution">
    <text evidence="1">The sequence shown here is derived from an EMBL/GenBank/DDBJ whole genome shotgun (WGS) entry which is preliminary data.</text>
</comment>
<dbReference type="EMBL" id="QXGE01000114">
    <property type="protein sequence ID" value="KAE9324140.1"/>
    <property type="molecule type" value="Genomic_DNA"/>
</dbReference>
<sequence length="118" mass="13717">MSGGYRLDSDGDVEMSFPQPVYEFITAPKLKSWTKLCVLRGLPRKRYEVKIAERCAVTDAELVNEVMNRCSNFKNAHVPDLDRLFREKLKMILRIDDCDARILHYFAEILMKTAETTE</sequence>
<name>A0A6A4EKQ7_9STRA</name>
<proteinExistence type="predicted"/>
<evidence type="ECO:0000313" key="1">
    <source>
        <dbReference type="EMBL" id="KAE9324140.1"/>
    </source>
</evidence>
<reference evidence="1 2" key="1">
    <citation type="submission" date="2018-08" db="EMBL/GenBank/DDBJ databases">
        <title>Genomic investigation of the strawberry pathogen Phytophthora fragariae indicates pathogenicity is determined by transcriptional variation in three key races.</title>
        <authorList>
            <person name="Adams T.M."/>
            <person name="Armitage A.D."/>
            <person name="Sobczyk M.K."/>
            <person name="Bates H.J."/>
            <person name="Dunwell J.M."/>
            <person name="Nellist C.F."/>
            <person name="Harrison R.J."/>
        </authorList>
    </citation>
    <scope>NUCLEOTIDE SEQUENCE [LARGE SCALE GENOMIC DNA]</scope>
    <source>
        <strain evidence="1 2">A4</strain>
    </source>
</reference>